<keyword evidence="6 12" id="KW-0812">Transmembrane</keyword>
<dbReference type="OMA" id="PLMEDQM"/>
<evidence type="ECO:0000256" key="6">
    <source>
        <dbReference type="ARBA" id="ARBA00022692"/>
    </source>
</evidence>
<evidence type="ECO:0000256" key="10">
    <source>
        <dbReference type="ARBA" id="ARBA00047475"/>
    </source>
</evidence>
<feature type="transmembrane region" description="Helical" evidence="12">
    <location>
        <begin position="516"/>
        <end position="540"/>
    </location>
</feature>
<evidence type="ECO:0000256" key="3">
    <source>
        <dbReference type="ARBA" id="ARBA00012544"/>
    </source>
</evidence>
<evidence type="ECO:0000256" key="2">
    <source>
        <dbReference type="ARBA" id="ARBA00009995"/>
    </source>
</evidence>
<dbReference type="Pfam" id="PF00201">
    <property type="entry name" value="UDPGT"/>
    <property type="match status" value="1"/>
</dbReference>
<dbReference type="InterPro" id="IPR002213">
    <property type="entry name" value="UDP_glucos_trans"/>
</dbReference>
<dbReference type="FunFam" id="3.40.50.2000:FF:000021">
    <property type="entry name" value="UDP-glucuronosyltransferase"/>
    <property type="match status" value="1"/>
</dbReference>
<dbReference type="InterPro" id="IPR035595">
    <property type="entry name" value="UDP_glycos_trans_CS"/>
</dbReference>
<keyword evidence="5 11" id="KW-0808">Transferase</keyword>
<dbReference type="CDD" id="cd03784">
    <property type="entry name" value="GT1_Gtf-like"/>
    <property type="match status" value="1"/>
</dbReference>
<dbReference type="PROSITE" id="PS00375">
    <property type="entry name" value="UDPGT"/>
    <property type="match status" value="1"/>
</dbReference>
<evidence type="ECO:0000256" key="7">
    <source>
        <dbReference type="ARBA" id="ARBA00022729"/>
    </source>
</evidence>
<dbReference type="SUPFAM" id="SSF53756">
    <property type="entry name" value="UDP-Glycosyltransferase/glycogen phosphorylase"/>
    <property type="match status" value="1"/>
</dbReference>
<keyword evidence="9 12" id="KW-0472">Membrane</keyword>
<evidence type="ECO:0000256" key="11">
    <source>
        <dbReference type="RuleBase" id="RU003718"/>
    </source>
</evidence>
<organism evidence="15">
    <name type="scientific">Caenorhabditis brenneri</name>
    <name type="common">Nematode worm</name>
    <dbReference type="NCBI Taxonomy" id="135651"/>
    <lineage>
        <taxon>Eukaryota</taxon>
        <taxon>Metazoa</taxon>
        <taxon>Ecdysozoa</taxon>
        <taxon>Nematoda</taxon>
        <taxon>Chromadorea</taxon>
        <taxon>Rhabditida</taxon>
        <taxon>Rhabditina</taxon>
        <taxon>Rhabditomorpha</taxon>
        <taxon>Rhabditoidea</taxon>
        <taxon>Rhabditidae</taxon>
        <taxon>Peloderinae</taxon>
        <taxon>Caenorhabditis</taxon>
    </lineage>
</organism>
<evidence type="ECO:0000256" key="12">
    <source>
        <dbReference type="SAM" id="Phobius"/>
    </source>
</evidence>
<feature type="signal peptide" evidence="13">
    <location>
        <begin position="1"/>
        <end position="16"/>
    </location>
</feature>
<evidence type="ECO:0000256" key="9">
    <source>
        <dbReference type="ARBA" id="ARBA00023136"/>
    </source>
</evidence>
<comment type="similarity">
    <text evidence="2 11">Belongs to the UDP-glycosyltransferase family.</text>
</comment>
<keyword evidence="7 13" id="KW-0732">Signal</keyword>
<dbReference type="OrthoDB" id="5835829at2759"/>
<comment type="subcellular location">
    <subcellularLocation>
        <location evidence="1">Membrane</location>
        <topology evidence="1">Single-pass membrane protein</topology>
    </subcellularLocation>
</comment>
<evidence type="ECO:0000256" key="5">
    <source>
        <dbReference type="ARBA" id="ARBA00022679"/>
    </source>
</evidence>
<protein>
    <recommendedName>
        <fullName evidence="3">glucuronosyltransferase</fullName>
        <ecNumber evidence="3">2.4.1.17</ecNumber>
    </recommendedName>
</protein>
<evidence type="ECO:0000256" key="1">
    <source>
        <dbReference type="ARBA" id="ARBA00004167"/>
    </source>
</evidence>
<gene>
    <name evidence="14" type="ORF">CAEBREN_26361</name>
</gene>
<dbReference type="STRING" id="135651.G0MT35"/>
<evidence type="ECO:0000313" key="15">
    <source>
        <dbReference type="Proteomes" id="UP000008068"/>
    </source>
</evidence>
<dbReference type="EMBL" id="GL379811">
    <property type="protein sequence ID" value="EGT43763.1"/>
    <property type="molecule type" value="Genomic_DNA"/>
</dbReference>
<keyword evidence="4 11" id="KW-0328">Glycosyltransferase</keyword>
<dbReference type="GO" id="GO:0015020">
    <property type="term" value="F:glucuronosyltransferase activity"/>
    <property type="evidence" value="ECO:0007669"/>
    <property type="project" value="UniProtKB-EC"/>
</dbReference>
<dbReference type="GO" id="GO:0016020">
    <property type="term" value="C:membrane"/>
    <property type="evidence" value="ECO:0007669"/>
    <property type="project" value="UniProtKB-SubCell"/>
</dbReference>
<dbReference type="HOGENOM" id="CLU_012949_1_3_1"/>
<dbReference type="InterPro" id="IPR050271">
    <property type="entry name" value="UDP-glycosyltransferase"/>
</dbReference>
<feature type="chain" id="PRO_5003404043" description="glucuronosyltransferase" evidence="13">
    <location>
        <begin position="17"/>
        <end position="556"/>
    </location>
</feature>
<proteinExistence type="inferred from homology"/>
<dbReference type="Gene3D" id="3.40.50.2000">
    <property type="entry name" value="Glycogen Phosphorylase B"/>
    <property type="match status" value="2"/>
</dbReference>
<evidence type="ECO:0000256" key="8">
    <source>
        <dbReference type="ARBA" id="ARBA00022989"/>
    </source>
</evidence>
<evidence type="ECO:0000313" key="14">
    <source>
        <dbReference type="EMBL" id="EGT43763.1"/>
    </source>
</evidence>
<name>G0MT35_CAEBE</name>
<dbReference type="PANTHER" id="PTHR48043:SF85">
    <property type="entry name" value="UDP-GLUCURONOSYLTRANSFERASE UGT-46-RELATED"/>
    <property type="match status" value="1"/>
</dbReference>
<dbReference type="eggNOG" id="KOG1192">
    <property type="taxonomic scope" value="Eukaryota"/>
</dbReference>
<keyword evidence="15" id="KW-1185">Reference proteome</keyword>
<dbReference type="EC" id="2.4.1.17" evidence="3"/>
<evidence type="ECO:0000256" key="13">
    <source>
        <dbReference type="SAM" id="SignalP"/>
    </source>
</evidence>
<dbReference type="AlphaFoldDB" id="G0MT35"/>
<evidence type="ECO:0000256" key="4">
    <source>
        <dbReference type="ARBA" id="ARBA00022676"/>
    </source>
</evidence>
<dbReference type="InParanoid" id="G0MT35"/>
<keyword evidence="8 12" id="KW-1133">Transmembrane helix</keyword>
<reference evidence="15" key="1">
    <citation type="submission" date="2011-07" db="EMBL/GenBank/DDBJ databases">
        <authorList>
            <consortium name="Caenorhabditis brenneri Sequencing and Analysis Consortium"/>
            <person name="Wilson R.K."/>
        </authorList>
    </citation>
    <scope>NUCLEOTIDE SEQUENCE [LARGE SCALE GENOMIC DNA]</scope>
    <source>
        <strain evidence="15">PB2801</strain>
    </source>
</reference>
<comment type="catalytic activity">
    <reaction evidence="10">
        <text>glucuronate acceptor + UDP-alpha-D-glucuronate = acceptor beta-D-glucuronoside + UDP + H(+)</text>
        <dbReference type="Rhea" id="RHEA:21032"/>
        <dbReference type="ChEBI" id="CHEBI:15378"/>
        <dbReference type="ChEBI" id="CHEBI:58052"/>
        <dbReference type="ChEBI" id="CHEBI:58223"/>
        <dbReference type="ChEBI" id="CHEBI:132367"/>
        <dbReference type="ChEBI" id="CHEBI:132368"/>
        <dbReference type="EC" id="2.4.1.17"/>
    </reaction>
</comment>
<dbReference type="Proteomes" id="UP000008068">
    <property type="component" value="Unassembled WGS sequence"/>
</dbReference>
<dbReference type="PANTHER" id="PTHR48043">
    <property type="entry name" value="EG:EG0003.4 PROTEIN-RELATED"/>
    <property type="match status" value="1"/>
</dbReference>
<sequence length="556" mass="63673">MRLIILLFTIFNFVSSYKILVFSPATSKSHLISNGRLADELAKAGHDVVSFSSRAFLLKADLFVFLELDFFGISEATKSVKLAKKRIINGFERGTDFLNIYHSWFLFSFFQKCVVFITERSEVVMEDSSFIDEAFDKWAYQGVYNELCRDLLERDELFEELKNEKFDGFFAEQVNLCGFGYAHALGIPRRFLITSCSFLAPNYDFLGLPMPSSTVPFATDMSATPTYYERARNLIASVTAQLEFRIFDYYLGKHFQNKFGSDFPSLYEISGNVDVIFIATDQIIDISTVTLHNIVHVGGLGVDDSIAKIEEPFLSEMQKGKLGIVYFSLGTIANTTKIDAQVMKTVLNVVKKFPDYHFLIRADKYDTKSRDYAKSITNAFMSDWLPQPAILHHPRLKLFITHSGYNSVVEAANAGVPLVNIPFMFDQNLNSRAVEKKGWGVRLHKRQLLTEPEALEAAITEVTQNKKYKEKALRIRDLIKSRPQSPSEVLVKTTEWAIKNNGLDELKFESRRETTWTYYNLDVLLPFCWIMFGLITLILYRICKYCGARQDKIKTD</sequence>
<accession>G0MT35</accession>